<evidence type="ECO:0000313" key="1">
    <source>
        <dbReference type="EMBL" id="EFP09966.1"/>
    </source>
</evidence>
<dbReference type="KEGG" id="crq:GCK72_025961"/>
<dbReference type="EMBL" id="DS268481">
    <property type="protein sequence ID" value="EFP09966.1"/>
    <property type="molecule type" value="Genomic_DNA"/>
</dbReference>
<dbReference type="eggNOG" id="ENOG502RUHC">
    <property type="taxonomic scope" value="Eukaryota"/>
</dbReference>
<dbReference type="InParanoid" id="E3MV41"/>
<dbReference type="RefSeq" id="XP_003099961.2">
    <property type="nucleotide sequence ID" value="XM_003099913.2"/>
</dbReference>
<dbReference type="Proteomes" id="UP000008281">
    <property type="component" value="Unassembled WGS sequence"/>
</dbReference>
<keyword evidence="2" id="KW-1185">Reference proteome</keyword>
<name>E3MV41_CAERE</name>
<dbReference type="InterPro" id="IPR009497">
    <property type="entry name" value="Regulator_protein_PHA-1"/>
</dbReference>
<reference evidence="1" key="1">
    <citation type="submission" date="2007-07" db="EMBL/GenBank/DDBJ databases">
        <title>PCAP assembly of the Caenorhabditis remanei genome.</title>
        <authorList>
            <consortium name="The Caenorhabditis remanei Sequencing Consortium"/>
            <person name="Wilson R.K."/>
        </authorList>
    </citation>
    <scope>NUCLEOTIDE SEQUENCE [LARGE SCALE GENOMIC DNA]</scope>
    <source>
        <strain evidence="1">PB4641</strain>
    </source>
</reference>
<organism evidence="2">
    <name type="scientific">Caenorhabditis remanei</name>
    <name type="common">Caenorhabditis vulgaris</name>
    <dbReference type="NCBI Taxonomy" id="31234"/>
    <lineage>
        <taxon>Eukaryota</taxon>
        <taxon>Metazoa</taxon>
        <taxon>Ecdysozoa</taxon>
        <taxon>Nematoda</taxon>
        <taxon>Chromadorea</taxon>
        <taxon>Rhabditida</taxon>
        <taxon>Rhabditina</taxon>
        <taxon>Rhabditomorpha</taxon>
        <taxon>Rhabditoidea</taxon>
        <taxon>Rhabditidae</taxon>
        <taxon>Peloderinae</taxon>
        <taxon>Caenorhabditis</taxon>
    </lineage>
</organism>
<dbReference type="FunCoup" id="E3MV41">
    <property type="interactions" value="545"/>
</dbReference>
<proteinExistence type="predicted"/>
<accession>E3MV41</accession>
<sequence>MSNAVPSLGSIAQINMEKAFRACFDKLTGETNDSGSLLKLRLVNKLFNTESLRKLRILHKEIIIEVNHHAFADDDMNLRYNMSNHILVNDADLIISEDEEKDEFRKYLKFLNETVQVKVYKLMLKNVYKLGATLKQVAHDAIVNVLVGPNNRGHLVEVTGMEDVCMSGCEDCTSLIKKCNVCGPIQWHALARLKQNEKFDTIIISDNLLTLIAEDALMRTPQNEDMLPHIDKIIPPLQCTNLVLVVTDDSPDLNVRNQFGNAVTTIAHGISLVILNEVLKKWKPNKITLEAHVSRPTRWFPSYKYQERFKHTLFTSSSDSIQENQHQMFEHLTVDLTFAGKFIEDFDRHNHGRNLIPNVLKMFPTKEMAIIFPRGFGYLQNMTSPNFYLCKAILSHKPTDMKVWVQMYPDCPEPKKQVMFSAAIKIDDERFGEVQQPENNPAPVFVRKCFGLNKKNRKIFKLIPCRSSTYVIEDKTCNNTIMVQLTVVEHFFNLFVHAIPRGTRPFTIDIIQSFITPDHSENCDFCNQFMAIFKMHLETRYLPQRQ</sequence>
<dbReference type="GeneID" id="9826282"/>
<dbReference type="AlphaFoldDB" id="E3MV41"/>
<dbReference type="STRING" id="31234.E3MV41"/>
<gene>
    <name evidence="1" type="ORF">CRE_20846</name>
</gene>
<protein>
    <submittedName>
        <fullName evidence="1">Uncharacterized protein</fullName>
    </submittedName>
</protein>
<dbReference type="Pfam" id="PF06542">
    <property type="entry name" value="PHA-1"/>
    <property type="match status" value="1"/>
</dbReference>
<dbReference type="HOGENOM" id="CLU_516055_0_0_1"/>
<dbReference type="CTD" id="9826282"/>
<evidence type="ECO:0000313" key="2">
    <source>
        <dbReference type="Proteomes" id="UP000008281"/>
    </source>
</evidence>